<proteinExistence type="predicted"/>
<dbReference type="AlphaFoldDB" id="X0WIS5"/>
<protein>
    <submittedName>
        <fullName evidence="1">Uncharacterized protein</fullName>
    </submittedName>
</protein>
<feature type="non-terminal residue" evidence="1">
    <location>
        <position position="40"/>
    </location>
</feature>
<accession>X0WIS5</accession>
<evidence type="ECO:0000313" key="1">
    <source>
        <dbReference type="EMBL" id="GAG12591.1"/>
    </source>
</evidence>
<name>X0WIS5_9ZZZZ</name>
<comment type="caution">
    <text evidence="1">The sequence shown here is derived from an EMBL/GenBank/DDBJ whole genome shotgun (WGS) entry which is preliminary data.</text>
</comment>
<sequence>MVENAGDDSDGTPTDYRYYPYPYHYRSWNGVTTGAEAQET</sequence>
<organism evidence="1">
    <name type="scientific">marine sediment metagenome</name>
    <dbReference type="NCBI Taxonomy" id="412755"/>
    <lineage>
        <taxon>unclassified sequences</taxon>
        <taxon>metagenomes</taxon>
        <taxon>ecological metagenomes</taxon>
    </lineage>
</organism>
<dbReference type="EMBL" id="BARS01026194">
    <property type="protein sequence ID" value="GAG12591.1"/>
    <property type="molecule type" value="Genomic_DNA"/>
</dbReference>
<reference evidence="1" key="1">
    <citation type="journal article" date="2014" name="Front. Microbiol.">
        <title>High frequency of phylogenetically diverse reductive dehalogenase-homologous genes in deep subseafloor sedimentary metagenomes.</title>
        <authorList>
            <person name="Kawai M."/>
            <person name="Futagami T."/>
            <person name="Toyoda A."/>
            <person name="Takaki Y."/>
            <person name="Nishi S."/>
            <person name="Hori S."/>
            <person name="Arai W."/>
            <person name="Tsubouchi T."/>
            <person name="Morono Y."/>
            <person name="Uchiyama I."/>
            <person name="Ito T."/>
            <person name="Fujiyama A."/>
            <person name="Inagaki F."/>
            <person name="Takami H."/>
        </authorList>
    </citation>
    <scope>NUCLEOTIDE SEQUENCE</scope>
    <source>
        <strain evidence="1">Expedition CK06-06</strain>
    </source>
</reference>
<gene>
    <name evidence="1" type="ORF">S01H1_41305</name>
</gene>